<name>A0A164PNL9_9AGAM</name>
<gene>
    <name evidence="4" type="ORF">SISNIDRAFT_489748</name>
</gene>
<accession>A0A164PNL9</accession>
<keyword evidence="2" id="KW-0812">Transmembrane</keyword>
<evidence type="ECO:0000259" key="3">
    <source>
        <dbReference type="Pfam" id="PF20153"/>
    </source>
</evidence>
<dbReference type="AlphaFoldDB" id="A0A164PNL9"/>
<dbReference type="InterPro" id="IPR045338">
    <property type="entry name" value="DUF6535"/>
</dbReference>
<keyword evidence="2" id="KW-1133">Transmembrane helix</keyword>
<evidence type="ECO:0000313" key="4">
    <source>
        <dbReference type="EMBL" id="KZS88901.1"/>
    </source>
</evidence>
<evidence type="ECO:0000256" key="1">
    <source>
        <dbReference type="SAM" id="MobiDB-lite"/>
    </source>
</evidence>
<feature type="transmembrane region" description="Helical" evidence="2">
    <location>
        <begin position="80"/>
        <end position="99"/>
    </location>
</feature>
<dbReference type="Pfam" id="PF20153">
    <property type="entry name" value="DUF6535"/>
    <property type="match status" value="1"/>
</dbReference>
<keyword evidence="2" id="KW-0472">Membrane</keyword>
<dbReference type="EMBL" id="KV419432">
    <property type="protein sequence ID" value="KZS88901.1"/>
    <property type="molecule type" value="Genomic_DNA"/>
</dbReference>
<feature type="domain" description="DUF6535" evidence="3">
    <location>
        <begin position="59"/>
        <end position="207"/>
    </location>
</feature>
<protein>
    <recommendedName>
        <fullName evidence="3">DUF6535 domain-containing protein</fullName>
    </recommendedName>
</protein>
<feature type="transmembrane region" description="Helical" evidence="2">
    <location>
        <begin position="333"/>
        <end position="350"/>
    </location>
</feature>
<evidence type="ECO:0000313" key="5">
    <source>
        <dbReference type="Proteomes" id="UP000076722"/>
    </source>
</evidence>
<organism evidence="4 5">
    <name type="scientific">Sistotremastrum niveocremeum HHB9708</name>
    <dbReference type="NCBI Taxonomy" id="1314777"/>
    <lineage>
        <taxon>Eukaryota</taxon>
        <taxon>Fungi</taxon>
        <taxon>Dikarya</taxon>
        <taxon>Basidiomycota</taxon>
        <taxon>Agaricomycotina</taxon>
        <taxon>Agaricomycetes</taxon>
        <taxon>Sistotremastrales</taxon>
        <taxon>Sistotremastraceae</taxon>
        <taxon>Sertulicium</taxon>
        <taxon>Sertulicium niveocremeum</taxon>
    </lineage>
</organism>
<feature type="transmembrane region" description="Helical" evidence="2">
    <location>
        <begin position="128"/>
        <end position="147"/>
    </location>
</feature>
<dbReference type="Proteomes" id="UP000076722">
    <property type="component" value="Unassembled WGS sequence"/>
</dbReference>
<feature type="region of interest" description="Disordered" evidence="1">
    <location>
        <begin position="874"/>
        <end position="898"/>
    </location>
</feature>
<evidence type="ECO:0000256" key="2">
    <source>
        <dbReference type="SAM" id="Phobius"/>
    </source>
</evidence>
<feature type="transmembrane region" description="Helical" evidence="2">
    <location>
        <begin position="183"/>
        <end position="205"/>
    </location>
</feature>
<sequence length="898" mass="101565">MSNDILADSLRELNKTMKKIQETLVDHGHKFDILTKDAVKDEEPYDQRPCNDESTCTALYEMAMAKTKEEVEEWIKRMDVSLVFIALFSAVLTAFIIPATQNLFPNSNDTPSDSLPPLPSAPVQDVCVLFYLALIIAILNAILSLLGRQWMSKLTSRPDGTSYQERLLRHRAREELAKRWLKYLVEGLHILLLSSITLFMTGLLYQLRILGTSFEETSPRLLLIWQLGMGLSSVIVVTVIAATVHALFYEASPFGGSFSKLLIKLAEATQTSHALLPAITNAVLRTRRALPALYEIKQRITSSWEALISTPKNLRHAQPSSVLLHRAASLPRSILSLFYLPFALVLRWRVKVEMNVPTKLFMTYLELIAEASDSNLLERAAPSFSFTDWFNSHIDDSTEQLEKACRRLMASDVSLRVRQTIEDRFSVFKNSLRAAYRAGDGMIISRSLENIFAKRDSQISDFPKRVLRASREPNNGDLRPYALLSVEKCIGKILCSYDWQNPSFPNIGEREDIFIIAQDHCCDLLRQGREAEVMQILSTIDGVSLTRSLRKAHDGYDIEVNWDLYHFFFRQRILSISSTPNNKDLLSLLSLPFESCIANALCCCDRNGSHGNRQEVFEMADFYCYDLFFAEKESSLLQIISRVDPLSLIRSYAQCQYKFFPKVLGFITERCNMDHVRKINQFMRGAEFPHIRPLQVSCFLQYIPPAISSQCDLTHILRYLSQHRHDESWGATSTAAVSWLETRSIARIADRDAVRQFLLRCVQTDLRDSWGDRCETSEETRDRARSLLAELDQLPETKVVIATPNYDFDADLDMDLLFSTHTPSVDGSTIRHSTGVELPGASAAFSLTNEDHGSISPSRASIAEATAFARPLSRPSCASSSSLSVFEASPHLESARDD</sequence>
<proteinExistence type="predicted"/>
<feature type="compositionally biased region" description="Low complexity" evidence="1">
    <location>
        <begin position="874"/>
        <end position="884"/>
    </location>
</feature>
<keyword evidence="5" id="KW-1185">Reference proteome</keyword>
<reference evidence="4 5" key="1">
    <citation type="journal article" date="2016" name="Mol. Biol. Evol.">
        <title>Comparative Genomics of Early-Diverging Mushroom-Forming Fungi Provides Insights into the Origins of Lignocellulose Decay Capabilities.</title>
        <authorList>
            <person name="Nagy L.G."/>
            <person name="Riley R."/>
            <person name="Tritt A."/>
            <person name="Adam C."/>
            <person name="Daum C."/>
            <person name="Floudas D."/>
            <person name="Sun H."/>
            <person name="Yadav J.S."/>
            <person name="Pangilinan J."/>
            <person name="Larsson K.H."/>
            <person name="Matsuura K."/>
            <person name="Barry K."/>
            <person name="Labutti K."/>
            <person name="Kuo R."/>
            <person name="Ohm R.A."/>
            <person name="Bhattacharya S.S."/>
            <person name="Shirouzu T."/>
            <person name="Yoshinaga Y."/>
            <person name="Martin F.M."/>
            <person name="Grigoriev I.V."/>
            <person name="Hibbett D.S."/>
        </authorList>
    </citation>
    <scope>NUCLEOTIDE SEQUENCE [LARGE SCALE GENOMIC DNA]</scope>
    <source>
        <strain evidence="4 5">HHB9708</strain>
    </source>
</reference>
<feature type="transmembrane region" description="Helical" evidence="2">
    <location>
        <begin position="225"/>
        <end position="249"/>
    </location>
</feature>